<dbReference type="Proteomes" id="UP000741863">
    <property type="component" value="Unassembled WGS sequence"/>
</dbReference>
<feature type="domain" description="GerMN" evidence="3">
    <location>
        <begin position="232"/>
        <end position="321"/>
    </location>
</feature>
<reference evidence="4 5" key="1">
    <citation type="submission" date="2021-01" db="EMBL/GenBank/DDBJ databases">
        <title>Genomic Encyclopedia of Type Strains, Phase IV (KMG-IV): sequencing the most valuable type-strain genomes for metagenomic binning, comparative biology and taxonomic classification.</title>
        <authorList>
            <person name="Goeker M."/>
        </authorList>
    </citation>
    <scope>NUCLEOTIDE SEQUENCE [LARGE SCALE GENOMIC DNA]</scope>
    <source>
        <strain evidence="4 5">DSM 25540</strain>
    </source>
</reference>
<feature type="domain" description="GerMN" evidence="3">
    <location>
        <begin position="81"/>
        <end position="172"/>
    </location>
</feature>
<feature type="compositionally biased region" description="Basic and acidic residues" evidence="1">
    <location>
        <begin position="29"/>
        <end position="43"/>
    </location>
</feature>
<sequence>MKKQIRRSIIAIAALLVVQACSTDEEAVERDAETEHTEERVVEEQDEETAEGLTERELYLIDSDGYVVPRTFSLPHDEEVLRQALEYMIDGGPITEMLPSGFQAVFPADTEVLGVNVTNEGTAVVDFSEDFRDYDQNKEEAILQALTWTLTQYESIDRVEILINGHEQDVMPHNETPITSLTRDRGINKEPNVNSVDVTATLPSTLYFLNENEHDLYYVPVTRRIDQSDNRVESVVNEVIHGPALQSELLTGLRHGVELVDEPTLNDGVLTVNFNEALLTENEGTAIATEALTMLTKTLTAIDGVDSVTYLVNGSDEINARSGDALPTAVTEDHIKELVSQ</sequence>
<evidence type="ECO:0000313" key="4">
    <source>
        <dbReference type="EMBL" id="MBM7631755.1"/>
    </source>
</evidence>
<protein>
    <submittedName>
        <fullName evidence="4">Germination protein M</fullName>
    </submittedName>
</protein>
<feature type="signal peptide" evidence="2">
    <location>
        <begin position="1"/>
        <end position="22"/>
    </location>
</feature>
<dbReference type="Pfam" id="PF10646">
    <property type="entry name" value="Germane"/>
    <property type="match status" value="2"/>
</dbReference>
<evidence type="ECO:0000256" key="1">
    <source>
        <dbReference type="SAM" id="MobiDB-lite"/>
    </source>
</evidence>
<dbReference type="SMART" id="SM00909">
    <property type="entry name" value="Germane"/>
    <property type="match status" value="2"/>
</dbReference>
<evidence type="ECO:0000256" key="2">
    <source>
        <dbReference type="SAM" id="SignalP"/>
    </source>
</evidence>
<organism evidence="4 5">
    <name type="scientific">Geomicrobium sediminis</name>
    <dbReference type="NCBI Taxonomy" id="1347788"/>
    <lineage>
        <taxon>Bacteria</taxon>
        <taxon>Bacillati</taxon>
        <taxon>Bacillota</taxon>
        <taxon>Bacilli</taxon>
        <taxon>Bacillales</taxon>
        <taxon>Geomicrobium</taxon>
    </lineage>
</organism>
<evidence type="ECO:0000313" key="5">
    <source>
        <dbReference type="Proteomes" id="UP000741863"/>
    </source>
</evidence>
<feature type="chain" id="PRO_5047093415" evidence="2">
    <location>
        <begin position="23"/>
        <end position="341"/>
    </location>
</feature>
<dbReference type="PROSITE" id="PS51257">
    <property type="entry name" value="PROKAR_LIPOPROTEIN"/>
    <property type="match status" value="1"/>
</dbReference>
<accession>A0ABS2P8M7</accession>
<evidence type="ECO:0000259" key="3">
    <source>
        <dbReference type="SMART" id="SM00909"/>
    </source>
</evidence>
<feature type="region of interest" description="Disordered" evidence="1">
    <location>
        <begin position="26"/>
        <end position="52"/>
    </location>
</feature>
<dbReference type="EMBL" id="JAFBEC010000002">
    <property type="protein sequence ID" value="MBM7631755.1"/>
    <property type="molecule type" value="Genomic_DNA"/>
</dbReference>
<dbReference type="RefSeq" id="WP_052366174.1">
    <property type="nucleotide sequence ID" value="NZ_JAFBEC010000002.1"/>
</dbReference>
<comment type="caution">
    <text evidence="4">The sequence shown here is derived from an EMBL/GenBank/DDBJ whole genome shotgun (WGS) entry which is preliminary data.</text>
</comment>
<proteinExistence type="predicted"/>
<gene>
    <name evidence="4" type="ORF">JOD17_000847</name>
</gene>
<name>A0ABS2P8M7_9BACL</name>
<keyword evidence="2" id="KW-0732">Signal</keyword>
<keyword evidence="5" id="KW-1185">Reference proteome</keyword>
<dbReference type="InterPro" id="IPR019606">
    <property type="entry name" value="GerMN"/>
</dbReference>